<dbReference type="Gene3D" id="1.10.10.10">
    <property type="entry name" value="Winged helix-like DNA-binding domain superfamily/Winged helix DNA-binding domain"/>
    <property type="match status" value="1"/>
</dbReference>
<dbReference type="InterPro" id="IPR036390">
    <property type="entry name" value="WH_DNA-bd_sf"/>
</dbReference>
<sequence>MTEILNISEAEWEVMRVVWTLKKAKSRTITSYLSDKMDWKASTVKTLIGRLVKKDYLEAEKDGNSFTYFPLIAENKSNEKLAVETFNNMCAMCAGDTLLSVVKNLKLSKNDINNLINELNNKLKTAPDEIACDCLSKRTKEEE</sequence>
<comment type="caution">
    <text evidence="5">The sequence shown here is derived from an EMBL/GenBank/DDBJ whole genome shotgun (WGS) entry which is preliminary data.</text>
</comment>
<dbReference type="Pfam" id="PF03965">
    <property type="entry name" value="Penicillinase_R"/>
    <property type="match status" value="1"/>
</dbReference>
<evidence type="ECO:0000256" key="3">
    <source>
        <dbReference type="ARBA" id="ARBA00023125"/>
    </source>
</evidence>
<protein>
    <recommendedName>
        <fullName evidence="7">CopY/TcrY family copper transport repressor</fullName>
    </recommendedName>
</protein>
<dbReference type="InterPro" id="IPR014071">
    <property type="entry name" value="Cu_transp_CopY/TcrY"/>
</dbReference>
<name>A0A4R5NTH0_9LACO</name>
<dbReference type="OrthoDB" id="1849040at2"/>
<reference evidence="5 6" key="1">
    <citation type="journal article" date="2019" name="Appl. Microbiol. Biotechnol.">
        <title>Uncovering carbohydrate metabolism through a genotype-phenotype association study of 56 lactic acid bacteria genomes.</title>
        <authorList>
            <person name="Buron-Moles G."/>
            <person name="Chailyan A."/>
            <person name="Dolejs I."/>
            <person name="Forster J."/>
            <person name="Miks M.H."/>
        </authorList>
    </citation>
    <scope>NUCLEOTIDE SEQUENCE [LARGE SCALE GENOMIC DNA]</scope>
    <source>
        <strain evidence="5 6">ATCC 49373</strain>
    </source>
</reference>
<evidence type="ECO:0000256" key="2">
    <source>
        <dbReference type="ARBA" id="ARBA00023015"/>
    </source>
</evidence>
<comment type="similarity">
    <text evidence="1">Belongs to the BlaI transcriptional regulatory family.</text>
</comment>
<evidence type="ECO:0000313" key="6">
    <source>
        <dbReference type="Proteomes" id="UP000294854"/>
    </source>
</evidence>
<dbReference type="RefSeq" id="WP_010620140.1">
    <property type="nucleotide sequence ID" value="NZ_CP042371.1"/>
</dbReference>
<dbReference type="SUPFAM" id="SSF46785">
    <property type="entry name" value="Winged helix' DNA-binding domain"/>
    <property type="match status" value="1"/>
</dbReference>
<keyword evidence="6" id="KW-1185">Reference proteome</keyword>
<evidence type="ECO:0000256" key="4">
    <source>
        <dbReference type="ARBA" id="ARBA00023163"/>
    </source>
</evidence>
<dbReference type="GO" id="GO:0045892">
    <property type="term" value="P:negative regulation of DNA-templated transcription"/>
    <property type="evidence" value="ECO:0007669"/>
    <property type="project" value="InterPro"/>
</dbReference>
<evidence type="ECO:0008006" key="7">
    <source>
        <dbReference type="Google" id="ProtNLM"/>
    </source>
</evidence>
<keyword evidence="2" id="KW-0805">Transcription regulation</keyword>
<dbReference type="AlphaFoldDB" id="A0A4R5NTH0"/>
<organism evidence="5 6">
    <name type="scientific">Secundilactobacillus malefermentans</name>
    <dbReference type="NCBI Taxonomy" id="176292"/>
    <lineage>
        <taxon>Bacteria</taxon>
        <taxon>Bacillati</taxon>
        <taxon>Bacillota</taxon>
        <taxon>Bacilli</taxon>
        <taxon>Lactobacillales</taxon>
        <taxon>Lactobacillaceae</taxon>
        <taxon>Secundilactobacillus</taxon>
    </lineage>
</organism>
<accession>A0A4R5NTH0</accession>
<keyword evidence="4" id="KW-0804">Transcription</keyword>
<evidence type="ECO:0000256" key="1">
    <source>
        <dbReference type="ARBA" id="ARBA00011046"/>
    </source>
</evidence>
<dbReference type="EMBL" id="PUFO01000007">
    <property type="protein sequence ID" value="TDG80637.1"/>
    <property type="molecule type" value="Genomic_DNA"/>
</dbReference>
<proteinExistence type="inferred from homology"/>
<dbReference type="PIRSF" id="PIRSF019455">
    <property type="entry name" value="CopR_AtkY"/>
    <property type="match status" value="1"/>
</dbReference>
<dbReference type="STRING" id="1122149.FD44_GL000544"/>
<keyword evidence="3" id="KW-0238">DNA-binding</keyword>
<dbReference type="Proteomes" id="UP000294854">
    <property type="component" value="Unassembled WGS sequence"/>
</dbReference>
<dbReference type="InterPro" id="IPR005650">
    <property type="entry name" value="BlaI_family"/>
</dbReference>
<dbReference type="NCBIfam" id="TIGR02698">
    <property type="entry name" value="CopY_TcrY"/>
    <property type="match status" value="1"/>
</dbReference>
<dbReference type="GO" id="GO:0003677">
    <property type="term" value="F:DNA binding"/>
    <property type="evidence" value="ECO:0007669"/>
    <property type="project" value="UniProtKB-KW"/>
</dbReference>
<evidence type="ECO:0000313" key="5">
    <source>
        <dbReference type="EMBL" id="TDG80637.1"/>
    </source>
</evidence>
<dbReference type="InterPro" id="IPR036388">
    <property type="entry name" value="WH-like_DNA-bd_sf"/>
</dbReference>
<gene>
    <name evidence="5" type="ORF">C5L31_001213</name>
</gene>